<dbReference type="Proteomes" id="UP000054995">
    <property type="component" value="Unassembled WGS sequence"/>
</dbReference>
<organism evidence="1 2">
    <name type="scientific">Trichinella pseudospiralis</name>
    <name type="common">Parasitic roundworm</name>
    <dbReference type="NCBI Taxonomy" id="6337"/>
    <lineage>
        <taxon>Eukaryota</taxon>
        <taxon>Metazoa</taxon>
        <taxon>Ecdysozoa</taxon>
        <taxon>Nematoda</taxon>
        <taxon>Enoplea</taxon>
        <taxon>Dorylaimia</taxon>
        <taxon>Trichinellida</taxon>
        <taxon>Trichinellidae</taxon>
        <taxon>Trichinella</taxon>
    </lineage>
</organism>
<dbReference type="OrthoDB" id="10613730at2759"/>
<accession>A0A0V1G4Q9</accession>
<evidence type="ECO:0000313" key="1">
    <source>
        <dbReference type="EMBL" id="KRY93084.1"/>
    </source>
</evidence>
<sequence>MLISLLLLVLLLSLSVGERKNHYSFVDANWIKLASVGDCNFFKNVIHKGQQCDRPLLNLISKCFRHFPMLSSLIWVVVAIETIISLISLSTPLPTRHFVQNDHYKFIFTRNWKGLISYCKVESQIVKI</sequence>
<comment type="caution">
    <text evidence="1">The sequence shown here is derived from an EMBL/GenBank/DDBJ whole genome shotgun (WGS) entry which is preliminary data.</text>
</comment>
<dbReference type="EMBL" id="JYDT01000004">
    <property type="protein sequence ID" value="KRY93084.1"/>
    <property type="molecule type" value="Genomic_DNA"/>
</dbReference>
<reference evidence="1 2" key="1">
    <citation type="submission" date="2015-01" db="EMBL/GenBank/DDBJ databases">
        <title>Evolution of Trichinella species and genotypes.</title>
        <authorList>
            <person name="Korhonen P.K."/>
            <person name="Edoardo P."/>
            <person name="Giuseppe L.R."/>
            <person name="Gasser R.B."/>
        </authorList>
    </citation>
    <scope>NUCLEOTIDE SEQUENCE [LARGE SCALE GENOMIC DNA]</scope>
    <source>
        <strain evidence="1">ISS470</strain>
    </source>
</reference>
<protein>
    <submittedName>
        <fullName evidence="1">Uncharacterized protein</fullName>
    </submittedName>
</protein>
<keyword evidence="2" id="KW-1185">Reference proteome</keyword>
<gene>
    <name evidence="1" type="ORF">T4D_12712</name>
</gene>
<proteinExistence type="predicted"/>
<dbReference type="AlphaFoldDB" id="A0A0V1G4Q9"/>
<name>A0A0V1G4Q9_TRIPS</name>
<evidence type="ECO:0000313" key="2">
    <source>
        <dbReference type="Proteomes" id="UP000054995"/>
    </source>
</evidence>